<evidence type="ECO:0000256" key="2">
    <source>
        <dbReference type="SAM" id="SignalP"/>
    </source>
</evidence>
<protein>
    <recommendedName>
        <fullName evidence="5">Reelin domain-containing protein</fullName>
    </recommendedName>
</protein>
<feature type="compositionally biased region" description="Polar residues" evidence="1">
    <location>
        <begin position="147"/>
        <end position="163"/>
    </location>
</feature>
<reference evidence="3 4" key="1">
    <citation type="submission" date="2016-07" db="EMBL/GenBank/DDBJ databases">
        <title>Pervasive Adenine N6-methylation of Active Genes in Fungi.</title>
        <authorList>
            <consortium name="DOE Joint Genome Institute"/>
            <person name="Mondo S.J."/>
            <person name="Dannebaum R.O."/>
            <person name="Kuo R.C."/>
            <person name="Labutti K."/>
            <person name="Haridas S."/>
            <person name="Kuo A."/>
            <person name="Salamov A."/>
            <person name="Ahrendt S.R."/>
            <person name="Lipzen A."/>
            <person name="Sullivan W."/>
            <person name="Andreopoulos W.B."/>
            <person name="Clum A."/>
            <person name="Lindquist E."/>
            <person name="Daum C."/>
            <person name="Ramamoorthy G.K."/>
            <person name="Gryganskyi A."/>
            <person name="Culley D."/>
            <person name="Magnuson J.K."/>
            <person name="James T.Y."/>
            <person name="O'Malley M.A."/>
            <person name="Stajich J.E."/>
            <person name="Spatafora J.W."/>
            <person name="Visel A."/>
            <person name="Grigoriev I.V."/>
        </authorList>
    </citation>
    <scope>NUCLEOTIDE SEQUENCE [LARGE SCALE GENOMIC DNA]</scope>
    <source>
        <strain evidence="3 4">NRRL 2496</strain>
    </source>
</reference>
<name>A0A1X2H509_SYNRA</name>
<accession>A0A1X2H509</accession>
<evidence type="ECO:0008006" key="5">
    <source>
        <dbReference type="Google" id="ProtNLM"/>
    </source>
</evidence>
<proteinExistence type="predicted"/>
<evidence type="ECO:0000313" key="3">
    <source>
        <dbReference type="EMBL" id="ORY93461.1"/>
    </source>
</evidence>
<organism evidence="3 4">
    <name type="scientific">Syncephalastrum racemosum</name>
    <name type="common">Filamentous fungus</name>
    <dbReference type="NCBI Taxonomy" id="13706"/>
    <lineage>
        <taxon>Eukaryota</taxon>
        <taxon>Fungi</taxon>
        <taxon>Fungi incertae sedis</taxon>
        <taxon>Mucoromycota</taxon>
        <taxon>Mucoromycotina</taxon>
        <taxon>Mucoromycetes</taxon>
        <taxon>Mucorales</taxon>
        <taxon>Syncephalastraceae</taxon>
        <taxon>Syncephalastrum</taxon>
    </lineage>
</organism>
<comment type="caution">
    <text evidence="3">The sequence shown here is derived from an EMBL/GenBank/DDBJ whole genome shotgun (WGS) entry which is preliminary data.</text>
</comment>
<dbReference type="OrthoDB" id="2387215at2759"/>
<dbReference type="InParanoid" id="A0A1X2H509"/>
<keyword evidence="2" id="KW-0732">Signal</keyword>
<dbReference type="OMA" id="VFRRNRY"/>
<dbReference type="EMBL" id="MCGN01000009">
    <property type="protein sequence ID" value="ORY93461.1"/>
    <property type="molecule type" value="Genomic_DNA"/>
</dbReference>
<evidence type="ECO:0000256" key="1">
    <source>
        <dbReference type="SAM" id="MobiDB-lite"/>
    </source>
</evidence>
<sequence length="163" mass="17515">MRNVIVYCVTLLLAVVATMAAAADDSNGDSNSPQVIYPTPNTVLYAGTQGRFEYNPEGFTPNDTVSLFFDEDRSTSLGYGQASQGNFTFIVPAKALTLAGHNASHLIAVFRRNFYLWKVADVPVRVDLPPANVTQLPETPVDGSAGLTAQGQPSSLEEQNVPH</sequence>
<evidence type="ECO:0000313" key="4">
    <source>
        <dbReference type="Proteomes" id="UP000242180"/>
    </source>
</evidence>
<feature type="region of interest" description="Disordered" evidence="1">
    <location>
        <begin position="135"/>
        <end position="163"/>
    </location>
</feature>
<feature type="signal peptide" evidence="2">
    <location>
        <begin position="1"/>
        <end position="22"/>
    </location>
</feature>
<keyword evidence="4" id="KW-1185">Reference proteome</keyword>
<dbReference type="Proteomes" id="UP000242180">
    <property type="component" value="Unassembled WGS sequence"/>
</dbReference>
<feature type="chain" id="PRO_5010869874" description="Reelin domain-containing protein" evidence="2">
    <location>
        <begin position="23"/>
        <end position="163"/>
    </location>
</feature>
<dbReference type="AlphaFoldDB" id="A0A1X2H509"/>
<gene>
    <name evidence="3" type="ORF">BCR43DRAFT_527008</name>
</gene>